<gene>
    <name evidence="2" type="ORF">VO64_1806</name>
</gene>
<evidence type="ECO:0000259" key="1">
    <source>
        <dbReference type="Pfam" id="PF03050"/>
    </source>
</evidence>
<reference evidence="2 3" key="1">
    <citation type="journal article" date="2015" name="Genome Announc.">
        <title>Complete Genome Sequence of Biocontrol Strain Pseudomonas fluorescens LBUM223.</title>
        <authorList>
            <person name="Roquigny R."/>
            <person name="Arseneault T."/>
            <person name="Gadkar V.J."/>
            <person name="Novinscak A."/>
            <person name="Joly D.L."/>
            <person name="Filion M."/>
        </authorList>
    </citation>
    <scope>NUCLEOTIDE SEQUENCE [LARGE SCALE GENOMIC DNA]</scope>
    <source>
        <strain evidence="2 3">LBUM223</strain>
    </source>
</reference>
<dbReference type="InterPro" id="IPR004291">
    <property type="entry name" value="Transposase_IS66_central"/>
</dbReference>
<dbReference type="KEGG" id="pfb:VO64_1806"/>
<organism evidence="2 3">
    <name type="scientific">Pseudomonas synxantha</name>
    <dbReference type="NCBI Taxonomy" id="47883"/>
    <lineage>
        <taxon>Bacteria</taxon>
        <taxon>Pseudomonadati</taxon>
        <taxon>Pseudomonadota</taxon>
        <taxon>Gammaproteobacteria</taxon>
        <taxon>Pseudomonadales</taxon>
        <taxon>Pseudomonadaceae</taxon>
        <taxon>Pseudomonas</taxon>
    </lineage>
</organism>
<evidence type="ECO:0000313" key="3">
    <source>
        <dbReference type="Proteomes" id="UP000033099"/>
    </source>
</evidence>
<accession>A0AAU8TJ12</accession>
<evidence type="ECO:0000313" key="2">
    <source>
        <dbReference type="EMBL" id="AKA82352.1"/>
    </source>
</evidence>
<sequence length="61" mass="6853">MKSWLDKTQSQVTPQSVLGKAVNYLASNWSRLERYTEAGFLPIDNNAAERGIKPFVIGRKA</sequence>
<feature type="domain" description="Transposase IS66 central" evidence="1">
    <location>
        <begin position="2"/>
        <end position="60"/>
    </location>
</feature>
<dbReference type="EMBL" id="CP011117">
    <property type="protein sequence ID" value="AKA82352.1"/>
    <property type="molecule type" value="Genomic_DNA"/>
</dbReference>
<name>A0AAU8TJ12_9PSED</name>
<dbReference type="AlphaFoldDB" id="A0AAU8TJ12"/>
<dbReference type="Proteomes" id="UP000033099">
    <property type="component" value="Chromosome"/>
</dbReference>
<dbReference type="Pfam" id="PF03050">
    <property type="entry name" value="DDE_Tnp_IS66"/>
    <property type="match status" value="1"/>
</dbReference>
<protein>
    <submittedName>
        <fullName evidence="2">Mobile element protein</fullName>
    </submittedName>
</protein>
<proteinExistence type="predicted"/>